<dbReference type="Pfam" id="PF16117">
    <property type="entry name" value="DUF4833"/>
    <property type="match status" value="1"/>
</dbReference>
<keyword evidence="1" id="KW-0732">Signal</keyword>
<evidence type="ECO:0000256" key="1">
    <source>
        <dbReference type="SAM" id="SignalP"/>
    </source>
</evidence>
<protein>
    <recommendedName>
        <fullName evidence="2">DUF4833 domain-containing protein</fullName>
    </recommendedName>
</protein>
<feature type="chain" id="PRO_5046145715" description="DUF4833 domain-containing protein" evidence="1">
    <location>
        <begin position="23"/>
        <end position="189"/>
    </location>
</feature>
<dbReference type="RefSeq" id="WP_345330410.1">
    <property type="nucleotide sequence ID" value="NZ_BAABJI010000002.1"/>
</dbReference>
<feature type="domain" description="DUF4833" evidence="2">
    <location>
        <begin position="49"/>
        <end position="186"/>
    </location>
</feature>
<proteinExistence type="predicted"/>
<evidence type="ECO:0000259" key="2">
    <source>
        <dbReference type="Pfam" id="PF16117"/>
    </source>
</evidence>
<evidence type="ECO:0000313" key="4">
    <source>
        <dbReference type="Proteomes" id="UP001501436"/>
    </source>
</evidence>
<sequence length="189" mass="21576">MYKLSALLLLVMYLMLAKSSKADNAYNNATSDTLKIAELPTPNGIEMLFYLQRDPNTNTIIYELNWNKDGTLNIDDPIHPYWKLYAKQQQCVELSMIQRKFAFGVSAKAIGAEKYDIRILSYKKIPLTLMKGTDGKYHIFVTILNRQAILNRVFVRIDGGPVWSPNVKFMELRGIDTATGKLIAERLKP</sequence>
<name>A0ABP9FTW2_9SPHI</name>
<organism evidence="3 4">
    <name type="scientific">Mucilaginibacter defluvii</name>
    <dbReference type="NCBI Taxonomy" id="1196019"/>
    <lineage>
        <taxon>Bacteria</taxon>
        <taxon>Pseudomonadati</taxon>
        <taxon>Bacteroidota</taxon>
        <taxon>Sphingobacteriia</taxon>
        <taxon>Sphingobacteriales</taxon>
        <taxon>Sphingobacteriaceae</taxon>
        <taxon>Mucilaginibacter</taxon>
    </lineage>
</organism>
<accession>A0ABP9FTW2</accession>
<gene>
    <name evidence="3" type="ORF">GCM10023313_14860</name>
</gene>
<reference evidence="4" key="1">
    <citation type="journal article" date="2019" name="Int. J. Syst. Evol. Microbiol.">
        <title>The Global Catalogue of Microorganisms (GCM) 10K type strain sequencing project: providing services to taxonomists for standard genome sequencing and annotation.</title>
        <authorList>
            <consortium name="The Broad Institute Genomics Platform"/>
            <consortium name="The Broad Institute Genome Sequencing Center for Infectious Disease"/>
            <person name="Wu L."/>
            <person name="Ma J."/>
        </authorList>
    </citation>
    <scope>NUCLEOTIDE SEQUENCE [LARGE SCALE GENOMIC DNA]</scope>
    <source>
        <strain evidence="4">JCM 18283</strain>
    </source>
</reference>
<dbReference type="InterPro" id="IPR032269">
    <property type="entry name" value="DUF4833"/>
</dbReference>
<feature type="signal peptide" evidence="1">
    <location>
        <begin position="1"/>
        <end position="22"/>
    </location>
</feature>
<dbReference type="EMBL" id="BAABJI010000002">
    <property type="protein sequence ID" value="GAA4912731.1"/>
    <property type="molecule type" value="Genomic_DNA"/>
</dbReference>
<comment type="caution">
    <text evidence="3">The sequence shown here is derived from an EMBL/GenBank/DDBJ whole genome shotgun (WGS) entry which is preliminary data.</text>
</comment>
<keyword evidence="4" id="KW-1185">Reference proteome</keyword>
<dbReference type="Proteomes" id="UP001501436">
    <property type="component" value="Unassembled WGS sequence"/>
</dbReference>
<evidence type="ECO:0000313" key="3">
    <source>
        <dbReference type="EMBL" id="GAA4912731.1"/>
    </source>
</evidence>